<dbReference type="InterPro" id="IPR011990">
    <property type="entry name" value="TPR-like_helical_dom_sf"/>
</dbReference>
<protein>
    <submittedName>
        <fullName evidence="7">Si:ch211-114c17.1</fullName>
    </submittedName>
</protein>
<feature type="compositionally biased region" description="Basic and acidic residues" evidence="6">
    <location>
        <begin position="537"/>
        <end position="560"/>
    </location>
</feature>
<name>A0A8C1U6I7_CYPCA</name>
<dbReference type="PANTHER" id="PTHR17204:SF24">
    <property type="entry name" value="PRE-MRNA-PROCESSING FACTOR 39-LIKE ISOFORM X1"/>
    <property type="match status" value="1"/>
</dbReference>
<dbReference type="Proteomes" id="UP000694700">
    <property type="component" value="Unplaced"/>
</dbReference>
<dbReference type="FunFam" id="1.25.40.10:FF:000899">
    <property type="entry name" value="Si:ch211-114c17.1"/>
    <property type="match status" value="1"/>
</dbReference>
<dbReference type="Pfam" id="PF23240">
    <property type="entry name" value="HAT_PRP39_N"/>
    <property type="match status" value="1"/>
</dbReference>
<keyword evidence="2" id="KW-0507">mRNA processing</keyword>
<keyword evidence="3" id="KW-0677">Repeat</keyword>
<accession>A0A8C1U6I7</accession>
<dbReference type="GO" id="GO:0000243">
    <property type="term" value="C:commitment complex"/>
    <property type="evidence" value="ECO:0007669"/>
    <property type="project" value="TreeGrafter"/>
</dbReference>
<organism evidence="7 8">
    <name type="scientific">Cyprinus carpio</name>
    <name type="common">Common carp</name>
    <dbReference type="NCBI Taxonomy" id="7962"/>
    <lineage>
        <taxon>Eukaryota</taxon>
        <taxon>Metazoa</taxon>
        <taxon>Chordata</taxon>
        <taxon>Craniata</taxon>
        <taxon>Vertebrata</taxon>
        <taxon>Euteleostomi</taxon>
        <taxon>Actinopterygii</taxon>
        <taxon>Neopterygii</taxon>
        <taxon>Teleostei</taxon>
        <taxon>Ostariophysi</taxon>
        <taxon>Cypriniformes</taxon>
        <taxon>Cyprinidae</taxon>
        <taxon>Cyprininae</taxon>
        <taxon>Cyprinus</taxon>
    </lineage>
</organism>
<proteinExistence type="predicted"/>
<feature type="region of interest" description="Disordered" evidence="6">
    <location>
        <begin position="537"/>
        <end position="578"/>
    </location>
</feature>
<dbReference type="Pfam" id="PF23241">
    <property type="entry name" value="HAT_PRP39_C"/>
    <property type="match status" value="2"/>
</dbReference>
<evidence type="ECO:0000313" key="8">
    <source>
        <dbReference type="Proteomes" id="UP000694700"/>
    </source>
</evidence>
<dbReference type="GO" id="GO:0030627">
    <property type="term" value="F:pre-mRNA 5'-splice site binding"/>
    <property type="evidence" value="ECO:0007669"/>
    <property type="project" value="TreeGrafter"/>
</dbReference>
<dbReference type="InterPro" id="IPR003107">
    <property type="entry name" value="HAT"/>
</dbReference>
<dbReference type="Ensembl" id="ENSCCRT00015033920.1">
    <property type="protein sequence ID" value="ENSCCRP00015032779.1"/>
    <property type="gene ID" value="ENSCCRG00015013699.1"/>
</dbReference>
<evidence type="ECO:0000256" key="3">
    <source>
        <dbReference type="ARBA" id="ARBA00022737"/>
    </source>
</evidence>
<dbReference type="GO" id="GO:0005685">
    <property type="term" value="C:U1 snRNP"/>
    <property type="evidence" value="ECO:0007669"/>
    <property type="project" value="TreeGrafter"/>
</dbReference>
<dbReference type="FunFam" id="1.25.40.10:FF:000091">
    <property type="entry name" value="Pre-mRNA-processing factor 39"/>
    <property type="match status" value="1"/>
</dbReference>
<dbReference type="InterPro" id="IPR059164">
    <property type="entry name" value="HAT_PRP39_C"/>
</dbReference>
<comment type="subcellular location">
    <subcellularLocation>
        <location evidence="1">Nucleus</location>
    </subcellularLocation>
</comment>
<evidence type="ECO:0000256" key="2">
    <source>
        <dbReference type="ARBA" id="ARBA00022664"/>
    </source>
</evidence>
<dbReference type="AlphaFoldDB" id="A0A8C1U6I7"/>
<evidence type="ECO:0000313" key="7">
    <source>
        <dbReference type="Ensembl" id="ENSCCRP00015032779.1"/>
    </source>
</evidence>
<evidence type="ECO:0000256" key="5">
    <source>
        <dbReference type="ARBA" id="ARBA00023242"/>
    </source>
</evidence>
<dbReference type="PANTHER" id="PTHR17204">
    <property type="entry name" value="PRE-MRNA PROCESSING PROTEIN PRP39-RELATED"/>
    <property type="match status" value="1"/>
</dbReference>
<dbReference type="GO" id="GO:0000395">
    <property type="term" value="P:mRNA 5'-splice site recognition"/>
    <property type="evidence" value="ECO:0007669"/>
    <property type="project" value="TreeGrafter"/>
</dbReference>
<feature type="compositionally biased region" description="Pro residues" evidence="6">
    <location>
        <begin position="569"/>
        <end position="578"/>
    </location>
</feature>
<sequence>TTPYTAEGEEEEEGEMPADFQRLWKLTSDNPQDFNSWTDLLQYCEQEGHMRACRQALNAFLLRYPLCYGYWKKFADLERRAGHVNKAEEVCERGLKAIPLSVDLWIHYINLLLGTLNMNLPESTQRIRSVFEEAVAVAGWDFHSDRLWDLYAEWEKEQGNLNFMTGVYDRVLRVPTQFYNTHYEKYAILIDHISDISAEEEERPPGEEESSTIDEEAVQKMQELLMVSREELYQQNEAEVRKRWNFEDAIKRPYFHVKPLDRAQLKAWQSYLDWEIAEAETAAVDAEGAAVEGNEGSKQECVAGHNRVLILFERCLIACALYEEFWNKYVHYLAPHGLEEVRNVYRRACEIHLPYKHSIHLQWASFEEKHGNITEAQRILESLEMTVPGLAAVRLRRVGLERRAGRLDVAEALLKETVEKSKDNPQLHAFYSIKLARFLHKLCKSPSRARTVLQEAIELSPDNGRLYHNLLELEMSGDLRSNGGGILQCVAKAVAAPLSPKTKILFSQRGLQFAEDFGTTVQSVLSMYEEHQKLLKEHDAKRQAEHGDNGDTEKMSKMDDASALTVPQTAPPTMPHVPMTTPPPSMMGGDMSGSYGSYGSWYQQQQYGGYGSYQNPWHQYNQYYPPS</sequence>
<evidence type="ECO:0000256" key="1">
    <source>
        <dbReference type="ARBA" id="ARBA00004123"/>
    </source>
</evidence>
<dbReference type="GO" id="GO:0071004">
    <property type="term" value="C:U2-type prespliceosome"/>
    <property type="evidence" value="ECO:0007669"/>
    <property type="project" value="TreeGrafter"/>
</dbReference>
<evidence type="ECO:0000256" key="4">
    <source>
        <dbReference type="ARBA" id="ARBA00023187"/>
    </source>
</evidence>
<dbReference type="SUPFAM" id="SSF48452">
    <property type="entry name" value="TPR-like"/>
    <property type="match status" value="1"/>
</dbReference>
<keyword evidence="5" id="KW-0539">Nucleus</keyword>
<dbReference type="Gene3D" id="1.25.40.10">
    <property type="entry name" value="Tetratricopeptide repeat domain"/>
    <property type="match status" value="2"/>
</dbReference>
<evidence type="ECO:0000256" key="6">
    <source>
        <dbReference type="SAM" id="MobiDB-lite"/>
    </source>
</evidence>
<reference evidence="7" key="1">
    <citation type="submission" date="2025-08" db="UniProtKB">
        <authorList>
            <consortium name="Ensembl"/>
        </authorList>
    </citation>
    <scope>IDENTIFICATION</scope>
</reference>
<keyword evidence="4" id="KW-0508">mRNA splicing</keyword>
<dbReference type="SMART" id="SM00386">
    <property type="entry name" value="HAT"/>
    <property type="match status" value="6"/>
</dbReference>